<dbReference type="Gene3D" id="1.20.1280.50">
    <property type="match status" value="1"/>
</dbReference>
<feature type="compositionally biased region" description="Low complexity" evidence="1">
    <location>
        <begin position="331"/>
        <end position="346"/>
    </location>
</feature>
<sequence length="574" mass="65780">MPLNDTFYHLALYLPPEIWSRVFMIVVHDGWFLRSSITPCVSLGHVCRYWRSVVLNDAKLWSRIDSFTTTPWYDSQLERSRNLPLRCRVKGDITGLSQLESDRIMKAMDHASRLHSFTFSIFALHHPNFLQATPILKRLYNTPFPVMKRLTLDICTAAFTHSPDLLLNLPKQNFPELRQLHVRYDTLIFSWTLPIFTGLQSLRLDTKAENLPVCTFGSFLDALERMPLLERMHFNWTCETLEEPETVDPSRVVSLPHLQSIHLRAAVLRECVNLISHIRYPQETIKIRFRFQAEGDENENRWYNEGEISTYLVTPLACALQSSFLSNSLNPSASSTTSHSRSPTWSCVHPHPSGEDTRKRRSGNVPIPSLHFTYEVQVDHDLRMDDVRKRSLSILPLSDLQSIALDHELPTEVFKMLADLPHLNIIALMGNSCCGFFRYLDSEYKFTQDETNIDAGANSSATLANAPLFPSLTALSLENTIFEPRSAFVVSAECQIRTDHILGFLRLRKDTLGLPIQRIRFTRCLGGLSSSFMEDVEALVPDVHWDGISVPICTIYDNNPLYWSSDEEDDDDFE</sequence>
<dbReference type="AlphaFoldDB" id="A0A409W019"/>
<dbReference type="OrthoDB" id="2913281at2759"/>
<dbReference type="STRING" id="181874.A0A409W019"/>
<dbReference type="InterPro" id="IPR001810">
    <property type="entry name" value="F-box_dom"/>
</dbReference>
<evidence type="ECO:0000259" key="2">
    <source>
        <dbReference type="Pfam" id="PF12937"/>
    </source>
</evidence>
<gene>
    <name evidence="3" type="ORF">CVT24_006942</name>
</gene>
<keyword evidence="4" id="KW-1185">Reference proteome</keyword>
<dbReference type="Proteomes" id="UP000284842">
    <property type="component" value="Unassembled WGS sequence"/>
</dbReference>
<feature type="region of interest" description="Disordered" evidence="1">
    <location>
        <begin position="331"/>
        <end position="364"/>
    </location>
</feature>
<dbReference type="Pfam" id="PF12937">
    <property type="entry name" value="F-box-like"/>
    <property type="match status" value="1"/>
</dbReference>
<accession>A0A409W019</accession>
<feature type="domain" description="F-box" evidence="2">
    <location>
        <begin position="13"/>
        <end position="65"/>
    </location>
</feature>
<proteinExistence type="predicted"/>
<evidence type="ECO:0000313" key="3">
    <source>
        <dbReference type="EMBL" id="PPQ71850.1"/>
    </source>
</evidence>
<evidence type="ECO:0000256" key="1">
    <source>
        <dbReference type="SAM" id="MobiDB-lite"/>
    </source>
</evidence>
<evidence type="ECO:0000313" key="4">
    <source>
        <dbReference type="Proteomes" id="UP000284842"/>
    </source>
</evidence>
<protein>
    <recommendedName>
        <fullName evidence="2">F-box domain-containing protein</fullName>
    </recommendedName>
</protein>
<dbReference type="InParanoid" id="A0A409W019"/>
<reference evidence="3 4" key="1">
    <citation type="journal article" date="2018" name="Evol. Lett.">
        <title>Horizontal gene cluster transfer increased hallucinogenic mushroom diversity.</title>
        <authorList>
            <person name="Reynolds H.T."/>
            <person name="Vijayakumar V."/>
            <person name="Gluck-Thaler E."/>
            <person name="Korotkin H.B."/>
            <person name="Matheny P.B."/>
            <person name="Slot J.C."/>
        </authorList>
    </citation>
    <scope>NUCLEOTIDE SEQUENCE [LARGE SCALE GENOMIC DNA]</scope>
    <source>
        <strain evidence="3 4">2629</strain>
    </source>
</reference>
<organism evidence="3 4">
    <name type="scientific">Panaeolus cyanescens</name>
    <dbReference type="NCBI Taxonomy" id="181874"/>
    <lineage>
        <taxon>Eukaryota</taxon>
        <taxon>Fungi</taxon>
        <taxon>Dikarya</taxon>
        <taxon>Basidiomycota</taxon>
        <taxon>Agaricomycotina</taxon>
        <taxon>Agaricomycetes</taxon>
        <taxon>Agaricomycetidae</taxon>
        <taxon>Agaricales</taxon>
        <taxon>Agaricineae</taxon>
        <taxon>Galeropsidaceae</taxon>
        <taxon>Panaeolus</taxon>
    </lineage>
</organism>
<comment type="caution">
    <text evidence="3">The sequence shown here is derived from an EMBL/GenBank/DDBJ whole genome shotgun (WGS) entry which is preliminary data.</text>
</comment>
<name>A0A409W019_9AGAR</name>
<dbReference type="EMBL" id="NHTK01005897">
    <property type="protein sequence ID" value="PPQ71850.1"/>
    <property type="molecule type" value="Genomic_DNA"/>
</dbReference>